<protein>
    <recommendedName>
        <fullName evidence="2">Glycoside hydrolase 131 catalytic N-terminal domain-containing protein</fullName>
    </recommendedName>
</protein>
<dbReference type="Proteomes" id="UP000800235">
    <property type="component" value="Unassembled WGS sequence"/>
</dbReference>
<reference evidence="3" key="1">
    <citation type="journal article" date="2020" name="Stud. Mycol.">
        <title>101 Dothideomycetes genomes: a test case for predicting lifestyles and emergence of pathogens.</title>
        <authorList>
            <person name="Haridas S."/>
            <person name="Albert R."/>
            <person name="Binder M."/>
            <person name="Bloem J."/>
            <person name="Labutti K."/>
            <person name="Salamov A."/>
            <person name="Andreopoulos B."/>
            <person name="Baker S."/>
            <person name="Barry K."/>
            <person name="Bills G."/>
            <person name="Bluhm B."/>
            <person name="Cannon C."/>
            <person name="Castanera R."/>
            <person name="Culley D."/>
            <person name="Daum C."/>
            <person name="Ezra D."/>
            <person name="Gonzalez J."/>
            <person name="Henrissat B."/>
            <person name="Kuo A."/>
            <person name="Liang C."/>
            <person name="Lipzen A."/>
            <person name="Lutzoni F."/>
            <person name="Magnuson J."/>
            <person name="Mondo S."/>
            <person name="Nolan M."/>
            <person name="Ohm R."/>
            <person name="Pangilinan J."/>
            <person name="Park H.-J."/>
            <person name="Ramirez L."/>
            <person name="Alfaro M."/>
            <person name="Sun H."/>
            <person name="Tritt A."/>
            <person name="Yoshinaga Y."/>
            <person name="Zwiers L.-H."/>
            <person name="Turgeon B."/>
            <person name="Goodwin S."/>
            <person name="Spatafora J."/>
            <person name="Crous P."/>
            <person name="Grigoriev I."/>
        </authorList>
    </citation>
    <scope>NUCLEOTIDE SEQUENCE</scope>
    <source>
        <strain evidence="3">CBS 130266</strain>
    </source>
</reference>
<evidence type="ECO:0000313" key="4">
    <source>
        <dbReference type="Proteomes" id="UP000800235"/>
    </source>
</evidence>
<keyword evidence="4" id="KW-1185">Reference proteome</keyword>
<feature type="chain" id="PRO_5040299590" description="Glycoside hydrolase 131 catalytic N-terminal domain-containing protein" evidence="1">
    <location>
        <begin position="19"/>
        <end position="276"/>
    </location>
</feature>
<dbReference type="PANTHER" id="PTHR34612">
    <property type="entry name" value="GH131_N DOMAIN-CONTAINING PROTEIN"/>
    <property type="match status" value="1"/>
</dbReference>
<dbReference type="AlphaFoldDB" id="A0A9P4U2T8"/>
<gene>
    <name evidence="3" type="ORF">EJ08DRAFT_226607</name>
</gene>
<proteinExistence type="predicted"/>
<dbReference type="Gene3D" id="2.60.120.1160">
    <property type="match status" value="1"/>
</dbReference>
<dbReference type="PANTHER" id="PTHR34612:SF2">
    <property type="entry name" value="GLYCOSIDE HYDROLASE 131 CATALYTIC N-TERMINAL DOMAIN-CONTAINING PROTEIN"/>
    <property type="match status" value="1"/>
</dbReference>
<organism evidence="3 4">
    <name type="scientific">Tothia fuscella</name>
    <dbReference type="NCBI Taxonomy" id="1048955"/>
    <lineage>
        <taxon>Eukaryota</taxon>
        <taxon>Fungi</taxon>
        <taxon>Dikarya</taxon>
        <taxon>Ascomycota</taxon>
        <taxon>Pezizomycotina</taxon>
        <taxon>Dothideomycetes</taxon>
        <taxon>Pleosporomycetidae</taxon>
        <taxon>Venturiales</taxon>
        <taxon>Cylindrosympodiaceae</taxon>
        <taxon>Tothia</taxon>
    </lineage>
</organism>
<name>A0A9P4U2T8_9PEZI</name>
<feature type="domain" description="Glycoside hydrolase 131 catalytic N-terminal" evidence="2">
    <location>
        <begin position="28"/>
        <end position="270"/>
    </location>
</feature>
<evidence type="ECO:0000313" key="3">
    <source>
        <dbReference type="EMBL" id="KAF2436114.1"/>
    </source>
</evidence>
<dbReference type="OrthoDB" id="5283326at2759"/>
<comment type="caution">
    <text evidence="3">The sequence shown here is derived from an EMBL/GenBank/DDBJ whole genome shotgun (WGS) entry which is preliminary data.</text>
</comment>
<dbReference type="Pfam" id="PF18271">
    <property type="entry name" value="GH131_N"/>
    <property type="match status" value="1"/>
</dbReference>
<feature type="signal peptide" evidence="1">
    <location>
        <begin position="1"/>
        <end position="18"/>
    </location>
</feature>
<evidence type="ECO:0000256" key="1">
    <source>
        <dbReference type="SAM" id="SignalP"/>
    </source>
</evidence>
<accession>A0A9P4U2T8</accession>
<evidence type="ECO:0000259" key="2">
    <source>
        <dbReference type="Pfam" id="PF18271"/>
    </source>
</evidence>
<keyword evidence="1" id="KW-0732">Signal</keyword>
<dbReference type="EMBL" id="MU007011">
    <property type="protein sequence ID" value="KAF2436114.1"/>
    <property type="molecule type" value="Genomic_DNA"/>
</dbReference>
<dbReference type="InterPro" id="IPR041524">
    <property type="entry name" value="GH131_N"/>
</dbReference>
<sequence length="276" mass="31031">MKYSSLTFLVLLPLQILAQQARSPICPIVFDGRVPPIVEITDFDIPTDTPYSSLRPPNIKWSSSLSFPRILPSVFDRPYGGKAIEVSITDQSIVQVGKVRQTGLRRSELIVNDTKTGDQKAYHWSVRQGKQLDLNHEYANVFLEKAGKSTTNTFVLTAGNWKGTKTDDFKVLNSEGRMIWQTQMLQNEWQNFAMLLDHDKDTIKVYYSRGDAVLAPVTKDLKNDNSEGGYLHIGVLKKSIAAKDPQRNGIQPNDIHESQIYGGVFIENAMKKCVSV</sequence>